<dbReference type="InterPro" id="IPR038883">
    <property type="entry name" value="AN11006-like"/>
</dbReference>
<dbReference type="InterPro" id="IPR056632">
    <property type="entry name" value="DUF7730"/>
</dbReference>
<keyword evidence="3" id="KW-1185">Reference proteome</keyword>
<feature type="domain" description="DUF7730" evidence="1">
    <location>
        <begin position="169"/>
        <end position="224"/>
    </location>
</feature>
<gene>
    <name evidence="2" type="ORF">WHR41_08866</name>
</gene>
<protein>
    <recommendedName>
        <fullName evidence="1">DUF7730 domain-containing protein</fullName>
    </recommendedName>
</protein>
<dbReference type="PANTHER" id="PTHR42085:SF2">
    <property type="entry name" value="F-BOX DOMAIN-CONTAINING PROTEIN"/>
    <property type="match status" value="1"/>
</dbReference>
<dbReference type="AlphaFoldDB" id="A0AB34KEU4"/>
<organism evidence="2 3">
    <name type="scientific">Cladosporium halotolerans</name>
    <dbReference type="NCBI Taxonomy" id="1052096"/>
    <lineage>
        <taxon>Eukaryota</taxon>
        <taxon>Fungi</taxon>
        <taxon>Dikarya</taxon>
        <taxon>Ascomycota</taxon>
        <taxon>Pezizomycotina</taxon>
        <taxon>Dothideomycetes</taxon>
        <taxon>Dothideomycetidae</taxon>
        <taxon>Cladosporiales</taxon>
        <taxon>Cladosporiaceae</taxon>
        <taxon>Cladosporium</taxon>
    </lineage>
</organism>
<name>A0AB34KEU4_9PEZI</name>
<dbReference type="RefSeq" id="XP_069225548.1">
    <property type="nucleotide sequence ID" value="XM_069377470.1"/>
</dbReference>
<accession>A0AB34KEU4</accession>
<dbReference type="EMBL" id="JAAQHG020000050">
    <property type="protein sequence ID" value="KAL1582441.1"/>
    <property type="molecule type" value="Genomic_DNA"/>
</dbReference>
<dbReference type="PANTHER" id="PTHR42085">
    <property type="entry name" value="F-BOX DOMAIN-CONTAINING PROTEIN"/>
    <property type="match status" value="1"/>
</dbReference>
<proteinExistence type="predicted"/>
<evidence type="ECO:0000313" key="2">
    <source>
        <dbReference type="EMBL" id="KAL1582441.1"/>
    </source>
</evidence>
<dbReference type="Pfam" id="PF24864">
    <property type="entry name" value="DUF7730"/>
    <property type="match status" value="1"/>
</dbReference>
<evidence type="ECO:0000259" key="1">
    <source>
        <dbReference type="Pfam" id="PF24864"/>
    </source>
</evidence>
<dbReference type="GeneID" id="96010308"/>
<reference evidence="2 3" key="1">
    <citation type="journal article" date="2020" name="Microbiol. Resour. Announc.">
        <title>Draft Genome Sequence of a Cladosporium Species Isolated from the Mesophotic Ascidian Didemnum maculosum.</title>
        <authorList>
            <person name="Gioti A."/>
            <person name="Siaperas R."/>
            <person name="Nikolaivits E."/>
            <person name="Le Goff G."/>
            <person name="Ouazzani J."/>
            <person name="Kotoulas G."/>
            <person name="Topakas E."/>
        </authorList>
    </citation>
    <scope>NUCLEOTIDE SEQUENCE [LARGE SCALE GENOMIC DNA]</scope>
    <source>
        <strain evidence="2 3">TM138-S3</strain>
    </source>
</reference>
<sequence length="341" mass="37964">MQSTSTLSFASRLQSFEDQWPENQTAARQLAALGHVCDRPPLESLEEGSRCIDCGLFIPKQTSVQALEGSLTLIASTPFHNPRCPRLQLRIPLESPLTQRYTLNYSSLVERWERRSHGPQSAREPRAALPQTSGLFSLPTELRLQIYAYILPSLDAVTEIVPLHRDSPRIITKAGLERPARRDKTKANLLLACRSVYLEALDLLYANTTFRFDATRTLYLFLRHVGRAGRRMVRAVDVVCGQREDAVAFALLGACGELGSLTVRLGRPKLLLPNPPLWIVDGVACLLALRGLEEVRFAECSKAARMDLSEEKPDAAVLRRELMRAKGEPSGIREVGGLLDL</sequence>
<comment type="caution">
    <text evidence="2">The sequence shown here is derived from an EMBL/GenBank/DDBJ whole genome shotgun (WGS) entry which is preliminary data.</text>
</comment>
<evidence type="ECO:0000313" key="3">
    <source>
        <dbReference type="Proteomes" id="UP000803884"/>
    </source>
</evidence>
<dbReference type="Proteomes" id="UP000803884">
    <property type="component" value="Unassembled WGS sequence"/>
</dbReference>